<dbReference type="SMART" id="SM01381">
    <property type="entry name" value="7TM_GPCR_Srsx"/>
    <property type="match status" value="1"/>
</dbReference>
<feature type="transmembrane region" description="Helical" evidence="11">
    <location>
        <begin position="64"/>
        <end position="87"/>
    </location>
</feature>
<evidence type="ECO:0000256" key="6">
    <source>
        <dbReference type="ARBA" id="ARBA00023136"/>
    </source>
</evidence>
<evidence type="ECO:0000256" key="5">
    <source>
        <dbReference type="ARBA" id="ARBA00023040"/>
    </source>
</evidence>
<dbReference type="InterPro" id="IPR000276">
    <property type="entry name" value="GPCR_Rhodpsn"/>
</dbReference>
<keyword evidence="2" id="KW-1003">Cell membrane</keyword>
<protein>
    <submittedName>
        <fullName evidence="13">Lysophosphatidic acid receptor 3</fullName>
    </submittedName>
</protein>
<dbReference type="Proteomes" id="UP000314986">
    <property type="component" value="Unassembled WGS sequence"/>
</dbReference>
<reference evidence="13" key="5">
    <citation type="submission" date="2025-09" db="UniProtKB">
        <authorList>
            <consortium name="Ensembl"/>
        </authorList>
    </citation>
    <scope>IDENTIFICATION</scope>
</reference>
<feature type="transmembrane region" description="Helical" evidence="11">
    <location>
        <begin position="29"/>
        <end position="52"/>
    </location>
</feature>
<dbReference type="GO" id="GO:0005886">
    <property type="term" value="C:plasma membrane"/>
    <property type="evidence" value="ECO:0007669"/>
    <property type="project" value="UniProtKB-SubCell"/>
</dbReference>
<dbReference type="InParanoid" id="A0A4W3HQG5"/>
<dbReference type="SUPFAM" id="SSF81321">
    <property type="entry name" value="Family A G protein-coupled receptor-like"/>
    <property type="match status" value="1"/>
</dbReference>
<reference evidence="14" key="3">
    <citation type="journal article" date="2014" name="Nature">
        <title>Elephant shark genome provides unique insights into gnathostome evolution.</title>
        <authorList>
            <consortium name="International Elephant Shark Genome Sequencing Consortium"/>
            <person name="Venkatesh B."/>
            <person name="Lee A.P."/>
            <person name="Ravi V."/>
            <person name="Maurya A.K."/>
            <person name="Lian M.M."/>
            <person name="Swann J.B."/>
            <person name="Ohta Y."/>
            <person name="Flajnik M.F."/>
            <person name="Sutoh Y."/>
            <person name="Kasahara M."/>
            <person name="Hoon S."/>
            <person name="Gangu V."/>
            <person name="Roy S.W."/>
            <person name="Irimia M."/>
            <person name="Korzh V."/>
            <person name="Kondrychyn I."/>
            <person name="Lim Z.W."/>
            <person name="Tay B.H."/>
            <person name="Tohari S."/>
            <person name="Kong K.W."/>
            <person name="Ho S."/>
            <person name="Lorente-Galdos B."/>
            <person name="Quilez J."/>
            <person name="Marques-Bonet T."/>
            <person name="Raney B.J."/>
            <person name="Ingham P.W."/>
            <person name="Tay A."/>
            <person name="Hillier L.W."/>
            <person name="Minx P."/>
            <person name="Boehm T."/>
            <person name="Wilson R.K."/>
            <person name="Brenner S."/>
            <person name="Warren W.C."/>
        </authorList>
    </citation>
    <scope>NUCLEOTIDE SEQUENCE [LARGE SCALE GENOMIC DNA]</scope>
</reference>
<evidence type="ECO:0000256" key="11">
    <source>
        <dbReference type="SAM" id="Phobius"/>
    </source>
</evidence>
<proteinExistence type="inferred from homology"/>
<dbReference type="KEGG" id="cmk:103174698"/>
<keyword evidence="8" id="KW-0325">Glycoprotein</keyword>
<dbReference type="CTD" id="23566"/>
<evidence type="ECO:0000256" key="7">
    <source>
        <dbReference type="ARBA" id="ARBA00023170"/>
    </source>
</evidence>
<accession>A0A4W3HQG5</accession>
<dbReference type="FunFam" id="1.20.1070.10:FF:000025">
    <property type="entry name" value="Lysophosphatidic acid receptor 1"/>
    <property type="match status" value="1"/>
</dbReference>
<reference evidence="14" key="2">
    <citation type="journal article" date="2007" name="PLoS Biol.">
        <title>Survey sequencing and comparative analysis of the elephant shark (Callorhinchus milii) genome.</title>
        <authorList>
            <person name="Venkatesh B."/>
            <person name="Kirkness E.F."/>
            <person name="Loh Y.H."/>
            <person name="Halpern A.L."/>
            <person name="Lee A.P."/>
            <person name="Johnson J."/>
            <person name="Dandona N."/>
            <person name="Viswanathan L.D."/>
            <person name="Tay A."/>
            <person name="Venter J.C."/>
            <person name="Strausberg R.L."/>
            <person name="Brenner S."/>
        </authorList>
    </citation>
    <scope>NUCLEOTIDE SEQUENCE [LARGE SCALE GENOMIC DNA]</scope>
</reference>
<evidence type="ECO:0000256" key="2">
    <source>
        <dbReference type="ARBA" id="ARBA00022475"/>
    </source>
</evidence>
<keyword evidence="3 10" id="KW-0812">Transmembrane</keyword>
<evidence type="ECO:0000256" key="1">
    <source>
        <dbReference type="ARBA" id="ARBA00004651"/>
    </source>
</evidence>
<reference evidence="13" key="4">
    <citation type="submission" date="2025-08" db="UniProtKB">
        <authorList>
            <consortium name="Ensembl"/>
        </authorList>
    </citation>
    <scope>IDENTIFICATION</scope>
</reference>
<dbReference type="PANTHER" id="PTHR22750">
    <property type="entry name" value="G-PROTEIN COUPLED RECEPTOR"/>
    <property type="match status" value="1"/>
</dbReference>
<gene>
    <name evidence="13" type="primary">lpar3</name>
</gene>
<dbReference type="OMA" id="HMSVVRM"/>
<keyword evidence="6 11" id="KW-0472">Membrane</keyword>
<dbReference type="GO" id="GO:0070915">
    <property type="term" value="F:lysophosphatidic acid receptor activity"/>
    <property type="evidence" value="ECO:0007669"/>
    <property type="project" value="InterPro"/>
</dbReference>
<dbReference type="PRINTS" id="PR01527">
    <property type="entry name" value="LPARECEPTOR"/>
</dbReference>
<dbReference type="STRING" id="7868.ENSCMIP00000017540"/>
<dbReference type="PRINTS" id="PR00237">
    <property type="entry name" value="GPCRRHODOPSN"/>
</dbReference>
<dbReference type="Pfam" id="PF00001">
    <property type="entry name" value="7tm_1"/>
    <property type="match status" value="1"/>
</dbReference>
<dbReference type="RefSeq" id="XP_007885395.1">
    <property type="nucleotide sequence ID" value="XM_007887204.2"/>
</dbReference>
<dbReference type="GeneTree" id="ENSGT01120000271896"/>
<feature type="transmembrane region" description="Helical" evidence="11">
    <location>
        <begin position="107"/>
        <end position="124"/>
    </location>
</feature>
<evidence type="ECO:0000256" key="4">
    <source>
        <dbReference type="ARBA" id="ARBA00022989"/>
    </source>
</evidence>
<dbReference type="FunCoup" id="A0A4W3HQG5">
    <property type="interactions" value="49"/>
</dbReference>
<evidence type="ECO:0000313" key="14">
    <source>
        <dbReference type="Proteomes" id="UP000314986"/>
    </source>
</evidence>
<evidence type="ECO:0000256" key="10">
    <source>
        <dbReference type="RuleBase" id="RU000688"/>
    </source>
</evidence>
<organism evidence="13 14">
    <name type="scientific">Callorhinchus milii</name>
    <name type="common">Ghost shark</name>
    <dbReference type="NCBI Taxonomy" id="7868"/>
    <lineage>
        <taxon>Eukaryota</taxon>
        <taxon>Metazoa</taxon>
        <taxon>Chordata</taxon>
        <taxon>Craniata</taxon>
        <taxon>Vertebrata</taxon>
        <taxon>Chondrichthyes</taxon>
        <taxon>Holocephali</taxon>
        <taxon>Chimaeriformes</taxon>
        <taxon>Callorhinchidae</taxon>
        <taxon>Callorhinchus</taxon>
    </lineage>
</organism>
<keyword evidence="4 11" id="KW-1133">Transmembrane helix</keyword>
<evidence type="ECO:0000313" key="13">
    <source>
        <dbReference type="Ensembl" id="ENSCMIP00000017540.1"/>
    </source>
</evidence>
<keyword evidence="7 10" id="KW-0675">Receptor</keyword>
<sequence length="343" mass="38812">MTCYYNESMEFFYNRSNGESDEDLLESTLILGFVIGSLFCLFIFLSNALVICAVVRNRRFHYPFYYLLANLAAADFFAGIAYVYLMFHTGPVSKTLTVHRYFLRQGLLDASLTASVANLLVIAVERYTSVMKMQVHSTLTKRRVSVLIVGIWTVAAVMGATPSMGWNCICNISTCSVLAPVYSRSFLIFWAVSNLFSFFIIMTIYLRIYLFVKKKTQIISPHTTGSIKRSKMPMKLVKTIMTVLGAFIICWTPGLVVVLLDGLQCKSCDLLSMKKWALMLALINSLMNPIIYSRKDREMWKTLKSMICCISQNAFEKDHSKSISTRQSIITESGYCAEEQASS</sequence>
<feature type="domain" description="G-protein coupled receptors family 1 profile" evidence="12">
    <location>
        <begin position="46"/>
        <end position="292"/>
    </location>
</feature>
<evidence type="ECO:0000256" key="3">
    <source>
        <dbReference type="ARBA" id="ARBA00022692"/>
    </source>
</evidence>
<dbReference type="PROSITE" id="PS00237">
    <property type="entry name" value="G_PROTEIN_RECEP_F1_1"/>
    <property type="match status" value="1"/>
</dbReference>
<name>A0A4W3HQG5_CALMI</name>
<keyword evidence="9 10" id="KW-0807">Transducer</keyword>
<evidence type="ECO:0000259" key="12">
    <source>
        <dbReference type="PROSITE" id="PS50262"/>
    </source>
</evidence>
<reference evidence="14" key="1">
    <citation type="journal article" date="2006" name="Science">
        <title>Ancient noncoding elements conserved in the human genome.</title>
        <authorList>
            <person name="Venkatesh B."/>
            <person name="Kirkness E.F."/>
            <person name="Loh Y.H."/>
            <person name="Halpern A.L."/>
            <person name="Lee A.P."/>
            <person name="Johnson J."/>
            <person name="Dandona N."/>
            <person name="Viswanathan L.D."/>
            <person name="Tay A."/>
            <person name="Venter J.C."/>
            <person name="Strausberg R.L."/>
            <person name="Brenner S."/>
        </authorList>
    </citation>
    <scope>NUCLEOTIDE SEQUENCE [LARGE SCALE GENOMIC DNA]</scope>
</reference>
<dbReference type="GeneID" id="103174698"/>
<feature type="transmembrane region" description="Helical" evidence="11">
    <location>
        <begin position="236"/>
        <end position="256"/>
    </location>
</feature>
<dbReference type="Ensembl" id="ENSCMIT00000017878.1">
    <property type="protein sequence ID" value="ENSCMIP00000017540.1"/>
    <property type="gene ID" value="ENSCMIG00000008360.1"/>
</dbReference>
<evidence type="ECO:0000256" key="8">
    <source>
        <dbReference type="ARBA" id="ARBA00023180"/>
    </source>
</evidence>
<feature type="transmembrane region" description="Helical" evidence="11">
    <location>
        <begin position="276"/>
        <end position="292"/>
    </location>
</feature>
<dbReference type="InterPro" id="IPR005385">
    <property type="entry name" value="LPA_rcpt_EDG7"/>
</dbReference>
<dbReference type="OrthoDB" id="9863803at2759"/>
<dbReference type="InterPro" id="IPR017452">
    <property type="entry name" value="GPCR_Rhodpsn_7TM"/>
</dbReference>
<comment type="subcellular location">
    <subcellularLocation>
        <location evidence="1">Cell membrane</location>
        <topology evidence="1">Multi-pass membrane protein</topology>
    </subcellularLocation>
</comment>
<feature type="transmembrane region" description="Helical" evidence="11">
    <location>
        <begin position="144"/>
        <end position="166"/>
    </location>
</feature>
<evidence type="ECO:0000256" key="9">
    <source>
        <dbReference type="ARBA" id="ARBA00023224"/>
    </source>
</evidence>
<dbReference type="PROSITE" id="PS50262">
    <property type="entry name" value="G_PROTEIN_RECEP_F1_2"/>
    <property type="match status" value="1"/>
</dbReference>
<dbReference type="Gene3D" id="1.20.1070.10">
    <property type="entry name" value="Rhodopsin 7-helix transmembrane proteins"/>
    <property type="match status" value="1"/>
</dbReference>
<dbReference type="AlphaFoldDB" id="A0A4W3HQG5"/>
<dbReference type="InterPro" id="IPR004065">
    <property type="entry name" value="LPA_rcpt"/>
</dbReference>
<feature type="transmembrane region" description="Helical" evidence="11">
    <location>
        <begin position="186"/>
        <end position="210"/>
    </location>
</feature>
<keyword evidence="14" id="KW-1185">Reference proteome</keyword>
<comment type="similarity">
    <text evidence="10">Belongs to the G-protein coupled receptor 1 family.</text>
</comment>
<keyword evidence="5 10" id="KW-0297">G-protein coupled receptor</keyword>
<dbReference type="PRINTS" id="PR01560">
    <property type="entry name" value="EDG7RECEPTOR"/>
</dbReference>